<name>A0A317VG35_9EURO</name>
<protein>
    <submittedName>
        <fullName evidence="2">Uncharacterized protein</fullName>
    </submittedName>
</protein>
<evidence type="ECO:0000313" key="2">
    <source>
        <dbReference type="EMBL" id="PWY72895.1"/>
    </source>
</evidence>
<organism evidence="2 3">
    <name type="scientific">Aspergillus heteromorphus CBS 117.55</name>
    <dbReference type="NCBI Taxonomy" id="1448321"/>
    <lineage>
        <taxon>Eukaryota</taxon>
        <taxon>Fungi</taxon>
        <taxon>Dikarya</taxon>
        <taxon>Ascomycota</taxon>
        <taxon>Pezizomycotina</taxon>
        <taxon>Eurotiomycetes</taxon>
        <taxon>Eurotiomycetidae</taxon>
        <taxon>Eurotiales</taxon>
        <taxon>Aspergillaceae</taxon>
        <taxon>Aspergillus</taxon>
        <taxon>Aspergillus subgen. Circumdati</taxon>
    </lineage>
</organism>
<dbReference type="Proteomes" id="UP000247233">
    <property type="component" value="Unassembled WGS sequence"/>
</dbReference>
<proteinExistence type="predicted"/>
<dbReference type="RefSeq" id="XP_025396549.1">
    <property type="nucleotide sequence ID" value="XM_025543867.1"/>
</dbReference>
<sequence length="54" mass="5709">MSCGCCRCRSVCFLTGTTGSVSCTFAHLHTNTAGRHDGKQTNIPTNQLTASHPV</sequence>
<dbReference type="VEuPathDB" id="FungiDB:BO70DRAFT_364671"/>
<dbReference type="AlphaFoldDB" id="A0A317VG35"/>
<feature type="region of interest" description="Disordered" evidence="1">
    <location>
        <begin position="34"/>
        <end position="54"/>
    </location>
</feature>
<evidence type="ECO:0000313" key="3">
    <source>
        <dbReference type="Proteomes" id="UP000247233"/>
    </source>
</evidence>
<dbReference type="EMBL" id="MSFL01000025">
    <property type="protein sequence ID" value="PWY72895.1"/>
    <property type="molecule type" value="Genomic_DNA"/>
</dbReference>
<accession>A0A317VG35</accession>
<keyword evidence="3" id="KW-1185">Reference proteome</keyword>
<comment type="caution">
    <text evidence="2">The sequence shown here is derived from an EMBL/GenBank/DDBJ whole genome shotgun (WGS) entry which is preliminary data.</text>
</comment>
<dbReference type="GeneID" id="37066104"/>
<dbReference type="PROSITE" id="PS51257">
    <property type="entry name" value="PROKAR_LIPOPROTEIN"/>
    <property type="match status" value="1"/>
</dbReference>
<gene>
    <name evidence="2" type="ORF">BO70DRAFT_364671</name>
</gene>
<feature type="compositionally biased region" description="Polar residues" evidence="1">
    <location>
        <begin position="40"/>
        <end position="54"/>
    </location>
</feature>
<evidence type="ECO:0000256" key="1">
    <source>
        <dbReference type="SAM" id="MobiDB-lite"/>
    </source>
</evidence>
<reference evidence="2 3" key="1">
    <citation type="submission" date="2016-12" db="EMBL/GenBank/DDBJ databases">
        <title>The genomes of Aspergillus section Nigri reveals drivers in fungal speciation.</title>
        <authorList>
            <consortium name="DOE Joint Genome Institute"/>
            <person name="Vesth T.C."/>
            <person name="Nybo J."/>
            <person name="Theobald S."/>
            <person name="Brandl J."/>
            <person name="Frisvad J.C."/>
            <person name="Nielsen K.F."/>
            <person name="Lyhne E.K."/>
            <person name="Kogle M.E."/>
            <person name="Kuo A."/>
            <person name="Riley R."/>
            <person name="Clum A."/>
            <person name="Nolan M."/>
            <person name="Lipzen A."/>
            <person name="Salamov A."/>
            <person name="Henrissat B."/>
            <person name="Wiebenga A."/>
            <person name="De Vries R.P."/>
            <person name="Grigoriev I.V."/>
            <person name="Mortensen U.H."/>
            <person name="Andersen M.R."/>
            <person name="Baker S.E."/>
        </authorList>
    </citation>
    <scope>NUCLEOTIDE SEQUENCE [LARGE SCALE GENOMIC DNA]</scope>
    <source>
        <strain evidence="2 3">CBS 117.55</strain>
    </source>
</reference>